<dbReference type="SMART" id="SM00369">
    <property type="entry name" value="LRR_TYP"/>
    <property type="match status" value="7"/>
</dbReference>
<reference evidence="4 5" key="2">
    <citation type="journal article" date="2018" name="Elife">
        <title>Firefly genomes illuminate parallel origins of bioluminescence in beetles.</title>
        <authorList>
            <person name="Fallon T.R."/>
            <person name="Lower S.E."/>
            <person name="Chang C.H."/>
            <person name="Bessho-Uehara M."/>
            <person name="Martin G.J."/>
            <person name="Bewick A.J."/>
            <person name="Behringer M."/>
            <person name="Debat H.J."/>
            <person name="Wong I."/>
            <person name="Day J.C."/>
            <person name="Suvorov A."/>
            <person name="Silva C.J."/>
            <person name="Stanger-Hall K.F."/>
            <person name="Hall D.W."/>
            <person name="Schmitz R.J."/>
            <person name="Nelson D.R."/>
            <person name="Lewis S.M."/>
            <person name="Shigenobu S."/>
            <person name="Bybee S.M."/>
            <person name="Larracuente A.M."/>
            <person name="Oba Y."/>
            <person name="Weng J.K."/>
        </authorList>
    </citation>
    <scope>NUCLEOTIDE SEQUENCE [LARGE SCALE GENOMIC DNA]</scope>
    <source>
        <strain evidence="4">1611_PpyrPB1</strain>
        <tissue evidence="4">Whole body</tissue>
    </source>
</reference>
<dbReference type="EMBL" id="GEZM01090307">
    <property type="protein sequence ID" value="JAV57297.1"/>
    <property type="molecule type" value="Transcribed_RNA"/>
</dbReference>
<keyword evidence="1" id="KW-0433">Leucine-rich repeat</keyword>
<keyword evidence="5" id="KW-1185">Reference proteome</keyword>
<keyword evidence="2" id="KW-0677">Repeat</keyword>
<proteinExistence type="predicted"/>
<reference evidence="4" key="3">
    <citation type="submission" date="2019-08" db="EMBL/GenBank/DDBJ databases">
        <authorList>
            <consortium name="Photinus pyralis genome working group"/>
            <person name="Fallon T.R."/>
            <person name="Sander Lower S.E."/>
            <person name="Weng J.-K."/>
        </authorList>
    </citation>
    <scope>NUCLEOTIDE SEQUENCE</scope>
    <source>
        <strain evidence="4">1611_PpyrPB1</strain>
        <tissue evidence="4">Whole body</tissue>
    </source>
</reference>
<dbReference type="Gene3D" id="3.80.10.10">
    <property type="entry name" value="Ribonuclease Inhibitor"/>
    <property type="match status" value="2"/>
</dbReference>
<dbReference type="EMBL" id="VVIM01000005">
    <property type="protein sequence ID" value="KAB0799728.1"/>
    <property type="molecule type" value="Genomic_DNA"/>
</dbReference>
<dbReference type="PANTHER" id="PTHR48051:SF54">
    <property type="entry name" value="LEUCINE-RICH REPEAT-CONTAINING PROTEIN"/>
    <property type="match status" value="1"/>
</dbReference>
<organism evidence="3">
    <name type="scientific">Photinus pyralis</name>
    <name type="common">Common eastern firefly</name>
    <name type="synonym">Lampyris pyralis</name>
    <dbReference type="NCBI Taxonomy" id="7054"/>
    <lineage>
        <taxon>Eukaryota</taxon>
        <taxon>Metazoa</taxon>
        <taxon>Ecdysozoa</taxon>
        <taxon>Arthropoda</taxon>
        <taxon>Hexapoda</taxon>
        <taxon>Insecta</taxon>
        <taxon>Pterygota</taxon>
        <taxon>Neoptera</taxon>
        <taxon>Endopterygota</taxon>
        <taxon>Coleoptera</taxon>
        <taxon>Polyphaga</taxon>
        <taxon>Elateriformia</taxon>
        <taxon>Elateroidea</taxon>
        <taxon>Lampyridae</taxon>
        <taxon>Lampyrinae</taxon>
        <taxon>Photinus</taxon>
    </lineage>
</organism>
<dbReference type="Pfam" id="PF00560">
    <property type="entry name" value="LRR_1"/>
    <property type="match status" value="1"/>
</dbReference>
<sequence>MDLALLISEAVLIDGDKVKVKACTNGDDLVINEHSLQFNLHSSIFPSLIDVSSLVSLNLSACKLTFLPDDLKNLSLTELDLSKNAFREVPKCIYDGLKVLQVLNFSHNKLSWFDAPRCLIKLRVLKINHNDFMDIPPWILKVFALNLEELDYSHNCIISLKACRFYLTPMHCLNKLELRNCEMRSDDFKYLKTIRTLKHLDIGNDESASTMNSFVSNDLLQLFISPHWAKNLTVLSLNYLYISDLPAEISNLPALEELHLRNNELLWLPEAFLIPTLQLLDLSFNRVAILPKNLSGMPKLRILRLEANGLETLPVMPSHLEELDLYNNKLETYCNTQGDLRKLDLEMNYFDTSTLGDFERYLEMKTAIRGGGDCFRNDGFHRIPEPEDEESDTDSEIDSYCDNDEVRSAGDGCVEECWDDEQWGEGAKFSGDDGVTLSDVEFNGYQEDPPKPKVQGARVVLPDWVYCDVPSEE</sequence>
<dbReference type="SMART" id="SM00364">
    <property type="entry name" value="LRR_BAC"/>
    <property type="match status" value="4"/>
</dbReference>
<dbReference type="Proteomes" id="UP000327044">
    <property type="component" value="Unassembled WGS sequence"/>
</dbReference>
<dbReference type="InterPro" id="IPR050216">
    <property type="entry name" value="LRR_domain-containing"/>
</dbReference>
<dbReference type="InterPro" id="IPR001611">
    <property type="entry name" value="Leu-rich_rpt"/>
</dbReference>
<protein>
    <submittedName>
        <fullName evidence="3">Uncharacterized protein</fullName>
    </submittedName>
</protein>
<dbReference type="OrthoDB" id="2021138at2759"/>
<evidence type="ECO:0000256" key="1">
    <source>
        <dbReference type="ARBA" id="ARBA00022614"/>
    </source>
</evidence>
<evidence type="ECO:0000313" key="5">
    <source>
        <dbReference type="Proteomes" id="UP000327044"/>
    </source>
</evidence>
<accession>A0A1Y1KET8</accession>
<dbReference type="AlphaFoldDB" id="A0A1Y1KET8"/>
<name>A0A1Y1KET8_PHOPY</name>
<dbReference type="InterPro" id="IPR003591">
    <property type="entry name" value="Leu-rich_rpt_typical-subtyp"/>
</dbReference>
<evidence type="ECO:0000313" key="3">
    <source>
        <dbReference type="EMBL" id="JAV57297.1"/>
    </source>
</evidence>
<dbReference type="InterPro" id="IPR032675">
    <property type="entry name" value="LRR_dom_sf"/>
</dbReference>
<evidence type="ECO:0000313" key="4">
    <source>
        <dbReference type="EMBL" id="KAB0799728.1"/>
    </source>
</evidence>
<evidence type="ECO:0000256" key="2">
    <source>
        <dbReference type="ARBA" id="ARBA00022737"/>
    </source>
</evidence>
<dbReference type="PANTHER" id="PTHR48051">
    <property type="match status" value="1"/>
</dbReference>
<dbReference type="Pfam" id="PF13855">
    <property type="entry name" value="LRR_8"/>
    <property type="match status" value="1"/>
</dbReference>
<dbReference type="SUPFAM" id="SSF52047">
    <property type="entry name" value="RNI-like"/>
    <property type="match status" value="1"/>
</dbReference>
<dbReference type="GO" id="GO:0005737">
    <property type="term" value="C:cytoplasm"/>
    <property type="evidence" value="ECO:0007669"/>
    <property type="project" value="TreeGrafter"/>
</dbReference>
<gene>
    <name evidence="4" type="ORF">PPYR_07608</name>
</gene>
<dbReference type="InParanoid" id="A0A1Y1KET8"/>
<reference evidence="3" key="1">
    <citation type="journal article" date="2016" name="Sci. Rep.">
        <title>Molecular characterization of firefly nuptial gifts: a multi-omics approach sheds light on postcopulatory sexual selection.</title>
        <authorList>
            <person name="Al-Wathiqui N."/>
            <person name="Fallon T.R."/>
            <person name="South A."/>
            <person name="Weng J.K."/>
            <person name="Lewis S.M."/>
        </authorList>
    </citation>
    <scope>NUCLEOTIDE SEQUENCE</scope>
</reference>